<keyword evidence="8" id="KW-1185">Reference proteome</keyword>
<comment type="caution">
    <text evidence="7">The sequence shown here is derived from an EMBL/GenBank/DDBJ whole genome shotgun (WGS) entry which is preliminary data.</text>
</comment>
<name>A0A842HCI4_9BACT</name>
<protein>
    <submittedName>
        <fullName evidence="7">Acyl-ACP--UDP-N-acetylglucosamine O-acyltransferase</fullName>
        <ecNumber evidence="7">2.3.1.129</ecNumber>
    </submittedName>
</protein>
<dbReference type="Gene3D" id="2.160.10.10">
    <property type="entry name" value="Hexapeptide repeat proteins"/>
    <property type="match status" value="1"/>
</dbReference>
<dbReference type="Pfam" id="PF13720">
    <property type="entry name" value="Acetyltransf_11"/>
    <property type="match status" value="1"/>
</dbReference>
<dbReference type="EC" id="2.3.1.129" evidence="7"/>
<proteinExistence type="predicted"/>
<dbReference type="AlphaFoldDB" id="A0A842HCI4"/>
<dbReference type="GO" id="GO:0016020">
    <property type="term" value="C:membrane"/>
    <property type="evidence" value="ECO:0007669"/>
    <property type="project" value="GOC"/>
</dbReference>
<dbReference type="PANTHER" id="PTHR43480:SF1">
    <property type="entry name" value="ACYL-[ACYL-CARRIER-PROTEIN]--UDP-N-ACETYLGLUCOSAMINE O-ACYLTRANSFERASE, MITOCHONDRIAL-RELATED"/>
    <property type="match status" value="1"/>
</dbReference>
<feature type="domain" description="UDP N-acetylglucosamine O-acyltransferase C-terminal" evidence="6">
    <location>
        <begin position="173"/>
        <end position="254"/>
    </location>
</feature>
<dbReference type="RefSeq" id="WP_185675114.1">
    <property type="nucleotide sequence ID" value="NZ_JACHVB010000020.1"/>
</dbReference>
<dbReference type="SUPFAM" id="SSF51161">
    <property type="entry name" value="Trimeric LpxA-like enzymes"/>
    <property type="match status" value="1"/>
</dbReference>
<dbReference type="NCBIfam" id="NF003657">
    <property type="entry name" value="PRK05289.1"/>
    <property type="match status" value="1"/>
</dbReference>
<dbReference type="GO" id="GO:0008780">
    <property type="term" value="F:acyl-[acyl-carrier-protein]-UDP-N-acetylglucosamine O-acyltransferase activity"/>
    <property type="evidence" value="ECO:0007669"/>
    <property type="project" value="UniProtKB-EC"/>
</dbReference>
<dbReference type="PANTHER" id="PTHR43480">
    <property type="entry name" value="ACYL-[ACYL-CARRIER-PROTEIN]--UDP-N-ACETYLGLUCOSAMINE O-ACYLTRANSFERASE"/>
    <property type="match status" value="1"/>
</dbReference>
<sequence>MIHPTAIIESGAQLGEGVRVGAYAYIGAEVRVGAGSIISHHATVEGNTEMGCDNQVFPYAYIGAKTHDLKFQGGNPGLKIGDRNVFREYTNVHLATKDAEYTVLGNDNVVLAYSHIAHDCIIGDRLVMSSHSALGGHVVVGDHVVIGWGVGVHQFCRLGSHVMAGACSKIVQDVPPYMIADGNPAEVRTINKIGLERRGFTPEQIELIRSMYRIFYRQGLNRSQAVEKLKAHPQADDALVAAMLEFTARSERGFS</sequence>
<evidence type="ECO:0000313" key="8">
    <source>
        <dbReference type="Proteomes" id="UP000546464"/>
    </source>
</evidence>
<keyword evidence="1" id="KW-0444">Lipid biosynthesis</keyword>
<keyword evidence="4" id="KW-0443">Lipid metabolism</keyword>
<dbReference type="InterPro" id="IPR001451">
    <property type="entry name" value="Hexapep"/>
</dbReference>
<dbReference type="Gene3D" id="1.20.1180.10">
    <property type="entry name" value="Udp N-acetylglucosamine O-acyltransferase, C-terminal domain"/>
    <property type="match status" value="1"/>
</dbReference>
<gene>
    <name evidence="7" type="primary">lpxA</name>
    <name evidence="7" type="ORF">H5P28_07635</name>
</gene>
<dbReference type="Pfam" id="PF00132">
    <property type="entry name" value="Hexapep"/>
    <property type="match status" value="1"/>
</dbReference>
<evidence type="ECO:0000259" key="6">
    <source>
        <dbReference type="Pfam" id="PF13720"/>
    </source>
</evidence>
<dbReference type="GO" id="GO:0009245">
    <property type="term" value="P:lipid A biosynthetic process"/>
    <property type="evidence" value="ECO:0007669"/>
    <property type="project" value="UniProtKB-KW"/>
</dbReference>
<dbReference type="NCBIfam" id="TIGR01852">
    <property type="entry name" value="lipid_A_lpxA"/>
    <property type="match status" value="1"/>
</dbReference>
<dbReference type="InterPro" id="IPR010137">
    <property type="entry name" value="Lipid_A_LpxA"/>
</dbReference>
<keyword evidence="3 7" id="KW-0808">Transferase</keyword>
<dbReference type="EMBL" id="JACHVB010000020">
    <property type="protein sequence ID" value="MBC2594132.1"/>
    <property type="molecule type" value="Genomic_DNA"/>
</dbReference>
<evidence type="ECO:0000313" key="7">
    <source>
        <dbReference type="EMBL" id="MBC2594132.1"/>
    </source>
</evidence>
<accession>A0A842HCI4</accession>
<evidence type="ECO:0000256" key="2">
    <source>
        <dbReference type="ARBA" id="ARBA00022556"/>
    </source>
</evidence>
<keyword evidence="2" id="KW-0441">Lipid A biosynthesis</keyword>
<evidence type="ECO:0000256" key="4">
    <source>
        <dbReference type="ARBA" id="ARBA00023098"/>
    </source>
</evidence>
<dbReference type="InterPro" id="IPR029098">
    <property type="entry name" value="Acetyltransf_C"/>
</dbReference>
<organism evidence="7 8">
    <name type="scientific">Ruficoccus amylovorans</name>
    <dbReference type="NCBI Taxonomy" id="1804625"/>
    <lineage>
        <taxon>Bacteria</taxon>
        <taxon>Pseudomonadati</taxon>
        <taxon>Verrucomicrobiota</taxon>
        <taxon>Opitutia</taxon>
        <taxon>Puniceicoccales</taxon>
        <taxon>Cerasicoccaceae</taxon>
        <taxon>Ruficoccus</taxon>
    </lineage>
</organism>
<dbReference type="InterPro" id="IPR011004">
    <property type="entry name" value="Trimer_LpxA-like_sf"/>
</dbReference>
<reference evidence="7 8" key="1">
    <citation type="submission" date="2020-07" db="EMBL/GenBank/DDBJ databases">
        <authorList>
            <person name="Feng X."/>
        </authorList>
    </citation>
    <scope>NUCLEOTIDE SEQUENCE [LARGE SCALE GENOMIC DNA]</scope>
    <source>
        <strain evidence="7 8">JCM31066</strain>
    </source>
</reference>
<evidence type="ECO:0000256" key="1">
    <source>
        <dbReference type="ARBA" id="ARBA00022516"/>
    </source>
</evidence>
<keyword evidence="5 7" id="KW-0012">Acyltransferase</keyword>
<evidence type="ECO:0000256" key="3">
    <source>
        <dbReference type="ARBA" id="ARBA00022679"/>
    </source>
</evidence>
<evidence type="ECO:0000256" key="5">
    <source>
        <dbReference type="ARBA" id="ARBA00023315"/>
    </source>
</evidence>
<dbReference type="Proteomes" id="UP000546464">
    <property type="component" value="Unassembled WGS sequence"/>
</dbReference>
<dbReference type="InterPro" id="IPR037157">
    <property type="entry name" value="Acetyltransf_C_sf"/>
</dbReference>
<dbReference type="PIRSF" id="PIRSF000456">
    <property type="entry name" value="UDP-GlcNAc_acltr"/>
    <property type="match status" value="1"/>
</dbReference>